<dbReference type="AlphaFoldDB" id="A0A160NZP0"/>
<feature type="compositionally biased region" description="Basic residues" evidence="1">
    <location>
        <begin position="48"/>
        <end position="60"/>
    </location>
</feature>
<dbReference type="NCBIfam" id="NF047428">
    <property type="entry name" value="ribo_Myco_bL37"/>
    <property type="match status" value="1"/>
</dbReference>
<organism evidence="2 3">
    <name type="scientific">Streptomyces laurentii</name>
    <dbReference type="NCBI Taxonomy" id="39478"/>
    <lineage>
        <taxon>Bacteria</taxon>
        <taxon>Bacillati</taxon>
        <taxon>Actinomycetota</taxon>
        <taxon>Actinomycetes</taxon>
        <taxon>Kitasatosporales</taxon>
        <taxon>Streptomycetaceae</taxon>
        <taxon>Streptomyces</taxon>
    </lineage>
</organism>
<keyword evidence="3" id="KW-1185">Reference proteome</keyword>
<dbReference type="Proteomes" id="UP000217676">
    <property type="component" value="Chromosome"/>
</dbReference>
<protein>
    <submittedName>
        <fullName evidence="2">Uncharacterized protein</fullName>
    </submittedName>
</protein>
<accession>A0A160NZP0</accession>
<evidence type="ECO:0000256" key="1">
    <source>
        <dbReference type="SAM" id="MobiDB-lite"/>
    </source>
</evidence>
<dbReference type="EMBL" id="AP017424">
    <property type="protein sequence ID" value="BAU84477.1"/>
    <property type="molecule type" value="Genomic_DNA"/>
</dbReference>
<feature type="compositionally biased region" description="Basic residues" evidence="1">
    <location>
        <begin position="101"/>
        <end position="120"/>
    </location>
</feature>
<evidence type="ECO:0000313" key="3">
    <source>
        <dbReference type="Proteomes" id="UP000217676"/>
    </source>
</evidence>
<gene>
    <name evidence="2" type="ORF">SLA_3569</name>
</gene>
<proteinExistence type="predicted"/>
<dbReference type="Pfam" id="PF26427">
    <property type="entry name" value="HR_L37"/>
    <property type="match status" value="1"/>
</dbReference>
<name>A0A160NZP0_STRLU</name>
<feature type="region of interest" description="Disordered" evidence="1">
    <location>
        <begin position="1"/>
        <end position="120"/>
    </location>
</feature>
<dbReference type="KEGG" id="slau:SLA_3569"/>
<reference evidence="2 3" key="1">
    <citation type="journal article" date="2016" name="Genome Announc.">
        <title>Complete Genome Sequence of Thiostrepton-Producing Streptomyces laurentii ATCC 31255.</title>
        <authorList>
            <person name="Doi K."/>
            <person name="Fujino Y."/>
            <person name="Nagayoshi Y."/>
            <person name="Ohshima T."/>
            <person name="Ogata S."/>
        </authorList>
    </citation>
    <scope>NUCLEOTIDE SEQUENCE [LARGE SCALE GENOMIC DNA]</scope>
    <source>
        <strain evidence="2 3">ATCC 31255</strain>
    </source>
</reference>
<evidence type="ECO:0000313" key="2">
    <source>
        <dbReference type="EMBL" id="BAU84477.1"/>
    </source>
</evidence>
<dbReference type="InterPro" id="IPR058090">
    <property type="entry name" value="bL37_actino"/>
</dbReference>
<sequence>MCPSNGLPGRENREGTAREDGTNAAAVGSGPRKIEGPAHAPATPPYARRPRARPPARRGIRPTCGGTGTNLRWRGRPAPRVRHEPGAPAGRSKEAAMSTRGNKRRARKKKKANHGKRPNT</sequence>
<feature type="compositionally biased region" description="Basic and acidic residues" evidence="1">
    <location>
        <begin position="10"/>
        <end position="21"/>
    </location>
</feature>